<protein>
    <submittedName>
        <fullName evidence="6">AraC family transcriptional regulator</fullName>
    </submittedName>
</protein>
<dbReference type="InterPro" id="IPR009057">
    <property type="entry name" value="Homeodomain-like_sf"/>
</dbReference>
<keyword evidence="1" id="KW-0805">Transcription regulation</keyword>
<dbReference type="AlphaFoldDB" id="A0A2W5MU37"/>
<dbReference type="GO" id="GO:0003700">
    <property type="term" value="F:DNA-binding transcription factor activity"/>
    <property type="evidence" value="ECO:0007669"/>
    <property type="project" value="InterPro"/>
</dbReference>
<proteinExistence type="predicted"/>
<name>A0A2W5MU37_9BACT</name>
<evidence type="ECO:0000259" key="5">
    <source>
        <dbReference type="PROSITE" id="PS01124"/>
    </source>
</evidence>
<feature type="transmembrane region" description="Helical" evidence="4">
    <location>
        <begin position="12"/>
        <end position="30"/>
    </location>
</feature>
<evidence type="ECO:0000256" key="4">
    <source>
        <dbReference type="SAM" id="Phobius"/>
    </source>
</evidence>
<reference evidence="6 7" key="1">
    <citation type="submission" date="2017-08" db="EMBL/GenBank/DDBJ databases">
        <title>Infants hospitalized years apart are colonized by the same room-sourced microbial strains.</title>
        <authorList>
            <person name="Brooks B."/>
            <person name="Olm M.R."/>
            <person name="Firek B.A."/>
            <person name="Baker R."/>
            <person name="Thomas B.C."/>
            <person name="Morowitz M.J."/>
            <person name="Banfield J.F."/>
        </authorList>
    </citation>
    <scope>NUCLEOTIDE SEQUENCE [LARGE SCALE GENOMIC DNA]</scope>
    <source>
        <strain evidence="6">S2_005_002_R2_29</strain>
    </source>
</reference>
<keyword evidence="3" id="KW-0804">Transcription</keyword>
<dbReference type="Pfam" id="PF12833">
    <property type="entry name" value="HTH_18"/>
    <property type="match status" value="1"/>
</dbReference>
<feature type="domain" description="HTH araC/xylS-type" evidence="5">
    <location>
        <begin position="238"/>
        <end position="339"/>
    </location>
</feature>
<dbReference type="Proteomes" id="UP000249417">
    <property type="component" value="Unassembled WGS sequence"/>
</dbReference>
<dbReference type="SMART" id="SM00342">
    <property type="entry name" value="HTH_ARAC"/>
    <property type="match status" value="1"/>
</dbReference>
<organism evidence="6 7">
    <name type="scientific">Micavibrio aeruginosavorus</name>
    <dbReference type="NCBI Taxonomy" id="349221"/>
    <lineage>
        <taxon>Bacteria</taxon>
        <taxon>Pseudomonadati</taxon>
        <taxon>Bdellovibrionota</taxon>
        <taxon>Bdellovibrionia</taxon>
        <taxon>Bdellovibrionales</taxon>
        <taxon>Pseudobdellovibrionaceae</taxon>
        <taxon>Micavibrio</taxon>
    </lineage>
</organism>
<feature type="transmembrane region" description="Helical" evidence="4">
    <location>
        <begin position="42"/>
        <end position="61"/>
    </location>
</feature>
<feature type="transmembrane region" description="Helical" evidence="4">
    <location>
        <begin position="73"/>
        <end position="94"/>
    </location>
</feature>
<comment type="caution">
    <text evidence="6">The sequence shown here is derived from an EMBL/GenBank/DDBJ whole genome shotgun (WGS) entry which is preliminary data.</text>
</comment>
<feature type="transmembrane region" description="Helical" evidence="4">
    <location>
        <begin position="123"/>
        <end position="141"/>
    </location>
</feature>
<dbReference type="GO" id="GO:0043565">
    <property type="term" value="F:sequence-specific DNA binding"/>
    <property type="evidence" value="ECO:0007669"/>
    <property type="project" value="InterPro"/>
</dbReference>
<keyword evidence="4" id="KW-0812">Transmembrane</keyword>
<keyword evidence="4" id="KW-0472">Membrane</keyword>
<dbReference type="PROSITE" id="PS01124">
    <property type="entry name" value="HTH_ARAC_FAMILY_2"/>
    <property type="match status" value="1"/>
</dbReference>
<feature type="transmembrane region" description="Helical" evidence="4">
    <location>
        <begin position="101"/>
        <end position="117"/>
    </location>
</feature>
<dbReference type="PANTHER" id="PTHR43280:SF29">
    <property type="entry name" value="ARAC-FAMILY TRANSCRIPTIONAL REGULATOR"/>
    <property type="match status" value="1"/>
</dbReference>
<evidence type="ECO:0000256" key="1">
    <source>
        <dbReference type="ARBA" id="ARBA00023015"/>
    </source>
</evidence>
<accession>A0A2W5MU37</accession>
<evidence type="ECO:0000256" key="3">
    <source>
        <dbReference type="ARBA" id="ARBA00023163"/>
    </source>
</evidence>
<gene>
    <name evidence="6" type="ORF">DI551_09640</name>
</gene>
<keyword evidence="2" id="KW-0238">DNA-binding</keyword>
<dbReference type="Gene3D" id="1.10.10.60">
    <property type="entry name" value="Homeodomain-like"/>
    <property type="match status" value="1"/>
</dbReference>
<dbReference type="SUPFAM" id="SSF46689">
    <property type="entry name" value="Homeodomain-like"/>
    <property type="match status" value="1"/>
</dbReference>
<keyword evidence="4" id="KW-1133">Transmembrane helix</keyword>
<sequence>MAFTSQFTLAEILSLLGLAQSVYVLVYMLLRSGSIVNAVIPSLYFTSLALAFLFDAAAGRWAGEIAYYETWQWLFWFSGIPLGALLVLQIAHVAEPPKAKYFGMVLLIPLAFVPAWLTGELHMLYVAGLVIGAFSLLAIWLRRDLLDGLRKNPKFGRERFWLILALVSLNTAFLAATWAYLGEMLSYGDWIVIRNILGIAFVYTATTSLFRIYPQALQLGRKQTAGPALNSEEQAVIEKFRILLARDKIYQDAAYGRAELARELGIGEARLSRLVNVSYGKTIPQILNEYRVRDAQRLLTETDAAIQTVFEESGFNSITTFNRVFKELCGDSPTEFRARHRN</sequence>
<evidence type="ECO:0000313" key="6">
    <source>
        <dbReference type="EMBL" id="PZQ44676.1"/>
    </source>
</evidence>
<feature type="transmembrane region" description="Helical" evidence="4">
    <location>
        <begin position="161"/>
        <end position="181"/>
    </location>
</feature>
<feature type="transmembrane region" description="Helical" evidence="4">
    <location>
        <begin position="193"/>
        <end position="213"/>
    </location>
</feature>
<dbReference type="EMBL" id="QFQB01000082">
    <property type="protein sequence ID" value="PZQ44676.1"/>
    <property type="molecule type" value="Genomic_DNA"/>
</dbReference>
<evidence type="ECO:0000313" key="7">
    <source>
        <dbReference type="Proteomes" id="UP000249417"/>
    </source>
</evidence>
<evidence type="ECO:0000256" key="2">
    <source>
        <dbReference type="ARBA" id="ARBA00023125"/>
    </source>
</evidence>
<dbReference type="InterPro" id="IPR018060">
    <property type="entry name" value="HTH_AraC"/>
</dbReference>
<dbReference type="PANTHER" id="PTHR43280">
    <property type="entry name" value="ARAC-FAMILY TRANSCRIPTIONAL REGULATOR"/>
    <property type="match status" value="1"/>
</dbReference>